<proteinExistence type="predicted"/>
<gene>
    <name evidence="4" type="ORF">ORV05_00780</name>
</gene>
<dbReference type="InterPro" id="IPR011032">
    <property type="entry name" value="GroES-like_sf"/>
</dbReference>
<sequence>MQALTMTAPAPDGSTTALVDLDEPKPGPREIAIDVARAGINFIDVMARRGDAGYVSSWPFVPGLEVAGTVRSLGSEVSGLEVGQRVAAFTLGGGGLAEVAVASADLTVAAPSAVSFDVAAAVPLGVATAVLLLERAGLKHGESVLMHSASGGIGALVSQVASAMGSGERIGTVGRADKVAAGLAAGWDSVFPRDEQTEARIREIAPHGVDVILDPTGSLLELDLSVAAPGGRVVLFGNATGGALPPMPPTGRLIGGNVGLLGFSISRLASTSPATLTNALKKGFQLIEAGTVRVETSAVDSLASVAEIHDLLAAGRGSGKYVVDVKGR</sequence>
<dbReference type="RefSeq" id="WP_268756521.1">
    <property type="nucleotide sequence ID" value="NZ_CP113836.1"/>
</dbReference>
<dbReference type="PROSITE" id="PS01162">
    <property type="entry name" value="QOR_ZETA_CRYSTAL"/>
    <property type="match status" value="1"/>
</dbReference>
<evidence type="ECO:0000256" key="2">
    <source>
        <dbReference type="ARBA" id="ARBA00023002"/>
    </source>
</evidence>
<accession>A0ABY7B366</accession>
<dbReference type="InterPro" id="IPR002364">
    <property type="entry name" value="Quin_OxRdtase/zeta-crystal_CS"/>
</dbReference>
<keyword evidence="2" id="KW-0560">Oxidoreductase</keyword>
<dbReference type="InterPro" id="IPR036291">
    <property type="entry name" value="NAD(P)-bd_dom_sf"/>
</dbReference>
<evidence type="ECO:0000313" key="5">
    <source>
        <dbReference type="Proteomes" id="UP001163203"/>
    </source>
</evidence>
<dbReference type="Gene3D" id="3.40.50.720">
    <property type="entry name" value="NAD(P)-binding Rossmann-like Domain"/>
    <property type="match status" value="1"/>
</dbReference>
<organism evidence="4 5">
    <name type="scientific">Amycolatopsis cynarae</name>
    <dbReference type="NCBI Taxonomy" id="2995223"/>
    <lineage>
        <taxon>Bacteria</taxon>
        <taxon>Bacillati</taxon>
        <taxon>Actinomycetota</taxon>
        <taxon>Actinomycetes</taxon>
        <taxon>Pseudonocardiales</taxon>
        <taxon>Pseudonocardiaceae</taxon>
        <taxon>Amycolatopsis</taxon>
    </lineage>
</organism>
<dbReference type="InterPro" id="IPR013154">
    <property type="entry name" value="ADH-like_N"/>
</dbReference>
<dbReference type="EMBL" id="CP113836">
    <property type="protein sequence ID" value="WAL66389.1"/>
    <property type="molecule type" value="Genomic_DNA"/>
</dbReference>
<feature type="domain" description="Enoyl reductase (ER)" evidence="3">
    <location>
        <begin position="13"/>
        <end position="323"/>
    </location>
</feature>
<dbReference type="Pfam" id="PF08240">
    <property type="entry name" value="ADH_N"/>
    <property type="match status" value="1"/>
</dbReference>
<dbReference type="Proteomes" id="UP001163203">
    <property type="component" value="Chromosome"/>
</dbReference>
<dbReference type="SUPFAM" id="SSF50129">
    <property type="entry name" value="GroES-like"/>
    <property type="match status" value="1"/>
</dbReference>
<evidence type="ECO:0000259" key="3">
    <source>
        <dbReference type="SMART" id="SM00829"/>
    </source>
</evidence>
<keyword evidence="5" id="KW-1185">Reference proteome</keyword>
<dbReference type="SMART" id="SM00829">
    <property type="entry name" value="PKS_ER"/>
    <property type="match status" value="1"/>
</dbReference>
<dbReference type="Gene3D" id="3.90.180.10">
    <property type="entry name" value="Medium-chain alcohol dehydrogenases, catalytic domain"/>
    <property type="match status" value="1"/>
</dbReference>
<dbReference type="PANTHER" id="PTHR48106:SF13">
    <property type="entry name" value="QUINONE OXIDOREDUCTASE-RELATED"/>
    <property type="match status" value="1"/>
</dbReference>
<reference evidence="4" key="1">
    <citation type="submission" date="2022-11" db="EMBL/GenBank/DDBJ databases">
        <authorList>
            <person name="Mo P."/>
        </authorList>
    </citation>
    <scope>NUCLEOTIDE SEQUENCE</scope>
    <source>
        <strain evidence="4">HUAS 11-8</strain>
    </source>
</reference>
<evidence type="ECO:0000313" key="4">
    <source>
        <dbReference type="EMBL" id="WAL66389.1"/>
    </source>
</evidence>
<keyword evidence="1" id="KW-0521">NADP</keyword>
<evidence type="ECO:0000256" key="1">
    <source>
        <dbReference type="ARBA" id="ARBA00022857"/>
    </source>
</evidence>
<dbReference type="InterPro" id="IPR013149">
    <property type="entry name" value="ADH-like_C"/>
</dbReference>
<protein>
    <submittedName>
        <fullName evidence="4">Zinc-binding alcohol dehydrogenase family protein</fullName>
    </submittedName>
</protein>
<dbReference type="InterPro" id="IPR020843">
    <property type="entry name" value="ER"/>
</dbReference>
<dbReference type="PANTHER" id="PTHR48106">
    <property type="entry name" value="QUINONE OXIDOREDUCTASE PIG3-RELATED"/>
    <property type="match status" value="1"/>
</dbReference>
<name>A0ABY7B366_9PSEU</name>
<dbReference type="Pfam" id="PF00107">
    <property type="entry name" value="ADH_zinc_N"/>
    <property type="match status" value="1"/>
</dbReference>
<dbReference type="SUPFAM" id="SSF51735">
    <property type="entry name" value="NAD(P)-binding Rossmann-fold domains"/>
    <property type="match status" value="1"/>
</dbReference>